<evidence type="ECO:0000256" key="4">
    <source>
        <dbReference type="ARBA" id="ARBA00014514"/>
    </source>
</evidence>
<keyword evidence="5 9" id="KW-0479">Metal-binding</keyword>
<dbReference type="STRING" id="1661398.A0A482VLE7"/>
<dbReference type="EMBL" id="QDEB01089837">
    <property type="protein sequence ID" value="RZC33337.1"/>
    <property type="molecule type" value="Genomic_DNA"/>
</dbReference>
<dbReference type="OrthoDB" id="194468at2759"/>
<evidence type="ECO:0000256" key="7">
    <source>
        <dbReference type="ARBA" id="ARBA00022833"/>
    </source>
</evidence>
<dbReference type="Pfam" id="PF01979">
    <property type="entry name" value="Amidohydro_1"/>
    <property type="match status" value="1"/>
</dbReference>
<dbReference type="InterPro" id="IPR006680">
    <property type="entry name" value="Amidohydro-rel"/>
</dbReference>
<dbReference type="PANTHER" id="PTHR11271">
    <property type="entry name" value="GUANINE DEAMINASE"/>
    <property type="match status" value="1"/>
</dbReference>
<dbReference type="GO" id="GO:0008892">
    <property type="term" value="F:guanine deaminase activity"/>
    <property type="evidence" value="ECO:0007669"/>
    <property type="project" value="UniProtKB-UniRule"/>
</dbReference>
<keyword evidence="7 9" id="KW-0862">Zinc</keyword>
<dbReference type="Gene3D" id="3.20.20.140">
    <property type="entry name" value="Metal-dependent hydrolases"/>
    <property type="match status" value="1"/>
</dbReference>
<accession>A0A482VLE7</accession>
<feature type="domain" description="Amidohydrolase-related" evidence="10">
    <location>
        <begin position="70"/>
        <end position="430"/>
    </location>
</feature>
<comment type="similarity">
    <text evidence="2 9">Belongs to the metallo-dependent hydrolases superfamily. ATZ/TRZ family.</text>
</comment>
<organism evidence="11 12">
    <name type="scientific">Asbolus verrucosus</name>
    <name type="common">Desert ironclad beetle</name>
    <dbReference type="NCBI Taxonomy" id="1661398"/>
    <lineage>
        <taxon>Eukaryota</taxon>
        <taxon>Metazoa</taxon>
        <taxon>Ecdysozoa</taxon>
        <taxon>Arthropoda</taxon>
        <taxon>Hexapoda</taxon>
        <taxon>Insecta</taxon>
        <taxon>Pterygota</taxon>
        <taxon>Neoptera</taxon>
        <taxon>Endopterygota</taxon>
        <taxon>Coleoptera</taxon>
        <taxon>Polyphaga</taxon>
        <taxon>Cucujiformia</taxon>
        <taxon>Tenebrionidae</taxon>
        <taxon>Pimeliinae</taxon>
        <taxon>Asbolus</taxon>
    </lineage>
</organism>
<dbReference type="GO" id="GO:0005829">
    <property type="term" value="C:cytosol"/>
    <property type="evidence" value="ECO:0007669"/>
    <property type="project" value="TreeGrafter"/>
</dbReference>
<keyword evidence="6 9" id="KW-0378">Hydrolase</keyword>
<comment type="function">
    <text evidence="9">Catalyzes the hydrolytic deamination of guanine, producing xanthine and ammonia.</text>
</comment>
<comment type="cofactor">
    <cofactor evidence="9">
        <name>Zn(2+)</name>
        <dbReference type="ChEBI" id="CHEBI:29105"/>
    </cofactor>
    <text evidence="9">Binds 1 zinc ion per subunit.</text>
</comment>
<dbReference type="InterPro" id="IPR051607">
    <property type="entry name" value="Metallo-dep_hydrolases"/>
</dbReference>
<proteinExistence type="inferred from homology"/>
<feature type="non-terminal residue" evidence="11">
    <location>
        <position position="454"/>
    </location>
</feature>
<dbReference type="Gene3D" id="2.30.40.10">
    <property type="entry name" value="Urease, subunit C, domain 1"/>
    <property type="match status" value="1"/>
</dbReference>
<evidence type="ECO:0000256" key="6">
    <source>
        <dbReference type="ARBA" id="ARBA00022801"/>
    </source>
</evidence>
<name>A0A482VLE7_ASBVE</name>
<comment type="pathway">
    <text evidence="1 9">Purine metabolism; guanine degradation; xanthine from guanine: step 1/1.</text>
</comment>
<dbReference type="Proteomes" id="UP000292052">
    <property type="component" value="Unassembled WGS sequence"/>
</dbReference>
<gene>
    <name evidence="11" type="ORF">BDFB_007495</name>
</gene>
<dbReference type="SUPFAM" id="SSF51338">
    <property type="entry name" value="Composite domain of metallo-dependent hydrolases"/>
    <property type="match status" value="1"/>
</dbReference>
<dbReference type="EC" id="3.5.4.3" evidence="3 9"/>
<dbReference type="GO" id="GO:0008270">
    <property type="term" value="F:zinc ion binding"/>
    <property type="evidence" value="ECO:0007669"/>
    <property type="project" value="UniProtKB-UniRule"/>
</dbReference>
<evidence type="ECO:0000256" key="2">
    <source>
        <dbReference type="ARBA" id="ARBA00006745"/>
    </source>
</evidence>
<evidence type="ECO:0000313" key="11">
    <source>
        <dbReference type="EMBL" id="RZC33337.1"/>
    </source>
</evidence>
<reference evidence="11 12" key="1">
    <citation type="submission" date="2017-03" db="EMBL/GenBank/DDBJ databases">
        <title>Genome of the blue death feigning beetle - Asbolus verrucosus.</title>
        <authorList>
            <person name="Rider S.D."/>
        </authorList>
    </citation>
    <scope>NUCLEOTIDE SEQUENCE [LARGE SCALE GENOMIC DNA]</scope>
    <source>
        <strain evidence="11">Butters</strain>
        <tissue evidence="11">Head and leg muscle</tissue>
    </source>
</reference>
<dbReference type="NCBIfam" id="TIGR02967">
    <property type="entry name" value="guan_deamin"/>
    <property type="match status" value="1"/>
</dbReference>
<evidence type="ECO:0000256" key="9">
    <source>
        <dbReference type="RuleBase" id="RU366009"/>
    </source>
</evidence>
<dbReference type="GO" id="GO:0006147">
    <property type="term" value="P:guanine catabolic process"/>
    <property type="evidence" value="ECO:0007669"/>
    <property type="project" value="UniProtKB-UniRule"/>
</dbReference>
<dbReference type="InterPro" id="IPR032466">
    <property type="entry name" value="Metal_Hydrolase"/>
</dbReference>
<dbReference type="PANTHER" id="PTHR11271:SF6">
    <property type="entry name" value="GUANINE DEAMINASE"/>
    <property type="match status" value="1"/>
</dbReference>
<dbReference type="InterPro" id="IPR011059">
    <property type="entry name" value="Metal-dep_hydrolase_composite"/>
</dbReference>
<evidence type="ECO:0000313" key="12">
    <source>
        <dbReference type="Proteomes" id="UP000292052"/>
    </source>
</evidence>
<evidence type="ECO:0000256" key="5">
    <source>
        <dbReference type="ARBA" id="ARBA00022723"/>
    </source>
</evidence>
<comment type="catalytic activity">
    <reaction evidence="8 9">
        <text>guanine + H2O + H(+) = xanthine + NH4(+)</text>
        <dbReference type="Rhea" id="RHEA:14665"/>
        <dbReference type="ChEBI" id="CHEBI:15377"/>
        <dbReference type="ChEBI" id="CHEBI:15378"/>
        <dbReference type="ChEBI" id="CHEBI:16235"/>
        <dbReference type="ChEBI" id="CHEBI:17712"/>
        <dbReference type="ChEBI" id="CHEBI:28938"/>
        <dbReference type="EC" id="3.5.4.3"/>
    </reaction>
</comment>
<comment type="caution">
    <text evidence="11">The sequence shown here is derived from an EMBL/GenBank/DDBJ whole genome shotgun (WGS) entry which is preliminary data.</text>
</comment>
<evidence type="ECO:0000256" key="8">
    <source>
        <dbReference type="ARBA" id="ARBA00051148"/>
    </source>
</evidence>
<evidence type="ECO:0000256" key="1">
    <source>
        <dbReference type="ARBA" id="ARBA00004984"/>
    </source>
</evidence>
<dbReference type="FunFam" id="3.20.20.140:FF:000022">
    <property type="entry name" value="Guanine deaminase"/>
    <property type="match status" value="1"/>
</dbReference>
<keyword evidence="12" id="KW-1185">Reference proteome</keyword>
<evidence type="ECO:0000256" key="3">
    <source>
        <dbReference type="ARBA" id="ARBA00012781"/>
    </source>
</evidence>
<dbReference type="AlphaFoldDB" id="A0A482VLE7"/>
<dbReference type="UniPathway" id="UPA00603">
    <property type="reaction ID" value="UER00660"/>
</dbReference>
<protein>
    <recommendedName>
        <fullName evidence="4 9">Guanine deaminase</fullName>
        <shortName evidence="9">Guanase</shortName>
        <ecNumber evidence="3 9">3.5.4.3</ecNumber>
    </recommendedName>
    <alternativeName>
        <fullName evidence="9">Guanine aminohydrolase</fullName>
    </alternativeName>
</protein>
<dbReference type="InterPro" id="IPR014311">
    <property type="entry name" value="Guanine_deaminase"/>
</dbReference>
<sequence length="454" mass="49739">MAALEGRTILGQIIHCLTPYDLQVINNGFVIVGDNGKILAVGEASNLQAEQKKLNFVGKEVITLGKTQLLLPGLVDAHIHAPQYPNAGLGYDKPLLEWLDQYTYKLERRYSDQELCRRVFDAVVRKTLDHGTTTACYFGSLFHKSTLVLANSVIKYGQRAFVGKINMTKLAPDDYLETPQQSIDNTLKFIEEVKALGNPLVQPIITPRFALSVDMEHMKKLGAIAKEQNLRIQTHISENKSEVKMVGDLYHDSYTNVYNKATLLTPKTVLAHGIFLSEEEMKLISKSGTSIAHCPESNVNLGSGICDVNELRKHGINVGLGTDVAGGASPSIISAMKSAISASTHLSFTKENYTPLNYVDVFYLATLGGAKALALDDQIGNFQVGKSFDAIIVDLDVKSSSADYLSGSLSPQELLQKLVFLGDDRNVIKVKLLLYSLLSPPILDGVASIIWKIM</sequence>
<dbReference type="SUPFAM" id="SSF51556">
    <property type="entry name" value="Metallo-dependent hydrolases"/>
    <property type="match status" value="1"/>
</dbReference>
<evidence type="ECO:0000259" key="10">
    <source>
        <dbReference type="Pfam" id="PF01979"/>
    </source>
</evidence>